<dbReference type="GO" id="GO:0006298">
    <property type="term" value="P:mismatch repair"/>
    <property type="evidence" value="ECO:0007669"/>
    <property type="project" value="TreeGrafter"/>
</dbReference>
<proteinExistence type="inferred from homology"/>
<dbReference type="GO" id="GO:0003697">
    <property type="term" value="F:single-stranded DNA binding"/>
    <property type="evidence" value="ECO:0007669"/>
    <property type="project" value="TreeGrafter"/>
</dbReference>
<dbReference type="GO" id="GO:0006260">
    <property type="term" value="P:DNA replication"/>
    <property type="evidence" value="ECO:0007669"/>
    <property type="project" value="InterPro"/>
</dbReference>
<dbReference type="OrthoDB" id="188186at2759"/>
<evidence type="ECO:0000313" key="4">
    <source>
        <dbReference type="EMBL" id="RKP15178.1"/>
    </source>
</evidence>
<evidence type="ECO:0000256" key="2">
    <source>
        <dbReference type="ARBA" id="ARBA00009761"/>
    </source>
</evidence>
<evidence type="ECO:0000313" key="5">
    <source>
        <dbReference type="Proteomes" id="UP000267251"/>
    </source>
</evidence>
<sequence>MDKPTPRVSSAQLATNAGSTVRLVGKVLQHTGDSALVEACDHGQVPVQLTPGSAWGSKYVEVIGRVSDDGTGLQELNTLNLGDSFDMDSYAQLLHLIPKFPELFGQ</sequence>
<dbReference type="GO" id="GO:0006289">
    <property type="term" value="P:nucleotide-excision repair"/>
    <property type="evidence" value="ECO:0007669"/>
    <property type="project" value="TreeGrafter"/>
</dbReference>
<keyword evidence="5" id="KW-1185">Reference proteome</keyword>
<dbReference type="InterPro" id="IPR012340">
    <property type="entry name" value="NA-bd_OB-fold"/>
</dbReference>
<dbReference type="GO" id="GO:0006284">
    <property type="term" value="P:base-excision repair"/>
    <property type="evidence" value="ECO:0007669"/>
    <property type="project" value="TreeGrafter"/>
</dbReference>
<gene>
    <name evidence="4" type="ORF">BJ684DRAFT_7395</name>
</gene>
<organism evidence="4 5">
    <name type="scientific">Piptocephalis cylindrospora</name>
    <dbReference type="NCBI Taxonomy" id="1907219"/>
    <lineage>
        <taxon>Eukaryota</taxon>
        <taxon>Fungi</taxon>
        <taxon>Fungi incertae sedis</taxon>
        <taxon>Zoopagomycota</taxon>
        <taxon>Zoopagomycotina</taxon>
        <taxon>Zoopagomycetes</taxon>
        <taxon>Zoopagales</taxon>
        <taxon>Piptocephalidaceae</taxon>
        <taxon>Piptocephalis</taxon>
    </lineage>
</organism>
<comment type="subcellular location">
    <subcellularLocation>
        <location evidence="1">Nucleus</location>
    </subcellularLocation>
</comment>
<dbReference type="CDD" id="cd04479">
    <property type="entry name" value="RPA3"/>
    <property type="match status" value="1"/>
</dbReference>
<dbReference type="EMBL" id="KZ987751">
    <property type="protein sequence ID" value="RKP15178.1"/>
    <property type="molecule type" value="Genomic_DNA"/>
</dbReference>
<name>A0A4P9Y7V2_9FUNG</name>
<evidence type="ECO:0000256" key="3">
    <source>
        <dbReference type="ARBA" id="ARBA00023242"/>
    </source>
</evidence>
<dbReference type="GO" id="GO:0003684">
    <property type="term" value="F:damaged DNA binding"/>
    <property type="evidence" value="ECO:0007669"/>
    <property type="project" value="TreeGrafter"/>
</dbReference>
<dbReference type="Pfam" id="PF08661">
    <property type="entry name" value="Rep_fac-A_3"/>
    <property type="match status" value="1"/>
</dbReference>
<dbReference type="PANTHER" id="PTHR15114">
    <property type="entry name" value="REPLICATION PROTEIN A3"/>
    <property type="match status" value="1"/>
</dbReference>
<dbReference type="Proteomes" id="UP000267251">
    <property type="component" value="Unassembled WGS sequence"/>
</dbReference>
<dbReference type="GO" id="GO:0000724">
    <property type="term" value="P:double-strand break repair via homologous recombination"/>
    <property type="evidence" value="ECO:0007669"/>
    <property type="project" value="TreeGrafter"/>
</dbReference>
<dbReference type="InterPro" id="IPR013970">
    <property type="entry name" value="Rfa2"/>
</dbReference>
<dbReference type="PANTHER" id="PTHR15114:SF1">
    <property type="entry name" value="REPLICATION PROTEIN A 14 KDA SUBUNIT"/>
    <property type="match status" value="1"/>
</dbReference>
<dbReference type="Gene3D" id="2.40.50.140">
    <property type="entry name" value="Nucleic acid-binding proteins"/>
    <property type="match status" value="1"/>
</dbReference>
<dbReference type="SUPFAM" id="SSF50249">
    <property type="entry name" value="Nucleic acid-binding proteins"/>
    <property type="match status" value="1"/>
</dbReference>
<evidence type="ECO:0000256" key="1">
    <source>
        <dbReference type="ARBA" id="ARBA00004123"/>
    </source>
</evidence>
<keyword evidence="3" id="KW-0539">Nucleus</keyword>
<reference evidence="5" key="1">
    <citation type="journal article" date="2018" name="Nat. Microbiol.">
        <title>Leveraging single-cell genomics to expand the fungal tree of life.</title>
        <authorList>
            <person name="Ahrendt S.R."/>
            <person name="Quandt C.A."/>
            <person name="Ciobanu D."/>
            <person name="Clum A."/>
            <person name="Salamov A."/>
            <person name="Andreopoulos B."/>
            <person name="Cheng J.F."/>
            <person name="Woyke T."/>
            <person name="Pelin A."/>
            <person name="Henrissat B."/>
            <person name="Reynolds N.K."/>
            <person name="Benny G.L."/>
            <person name="Smith M.E."/>
            <person name="James T.Y."/>
            <person name="Grigoriev I.V."/>
        </authorList>
    </citation>
    <scope>NUCLEOTIDE SEQUENCE [LARGE SCALE GENOMIC DNA]</scope>
</reference>
<accession>A0A4P9Y7V2</accession>
<protein>
    <submittedName>
        <fullName evidence="4">Replication factor A protein 3</fullName>
    </submittedName>
</protein>
<dbReference type="GO" id="GO:0005662">
    <property type="term" value="C:DNA replication factor A complex"/>
    <property type="evidence" value="ECO:0007669"/>
    <property type="project" value="TreeGrafter"/>
</dbReference>
<comment type="similarity">
    <text evidence="2">Belongs to the replication factor A protein 3 family.</text>
</comment>
<dbReference type="AlphaFoldDB" id="A0A4P9Y7V2"/>
<dbReference type="GO" id="GO:0035861">
    <property type="term" value="C:site of double-strand break"/>
    <property type="evidence" value="ECO:0007669"/>
    <property type="project" value="TreeGrafter"/>
</dbReference>